<keyword evidence="4" id="KW-1185">Reference proteome</keyword>
<sequence length="460" mass="49887">MLTVDPARYAREVIIPLRGSQGPFPDDLLRQYAIDPAMTPADLHTHLAWLRDFWKRAVTRQGPNAPVYRRLLALDAELQRTAGTAMHDPVWWRDESARQDRLRLDVVRALTQDLRKAFGTQVLSRAQEKDLRRHYAQLPTRILDDAAVEAGLRWTGAANVAEPTSVAAAVAEASLAAGDATAAGPREAPPQPSQRPSVPAADRPPRAGRLPVMAESSVVLLGAAQFEDDNYPPLPSVRNNLTDLASRLADPEHGGFDPARVHTFHDPGPAIAGALAQIAEETTDTLVFYYAGHGVVPSDGNLHLVLHNTRSRHEIFTSLPYDQVRRAMLNSPAVNRLVILDCCFSGRAIEWMAGGGLVSGQLDVAGAYTLTATSATRPAHAAEGSRNSSFTAALLQVLAEGTPDSDRLIQVNELYPHLLRRLRSHGMPAPSHQGTNSIGNLALVRNPMWGSDGRIAETAI</sequence>
<evidence type="ECO:0000313" key="3">
    <source>
        <dbReference type="EMBL" id="MFC6021203.1"/>
    </source>
</evidence>
<dbReference type="NCBIfam" id="NF047832">
    <property type="entry name" value="caspase_w_EACC1"/>
    <property type="match status" value="1"/>
</dbReference>
<dbReference type="EMBL" id="JBHSPR010000039">
    <property type="protein sequence ID" value="MFC6021203.1"/>
    <property type="molecule type" value="Genomic_DNA"/>
</dbReference>
<dbReference type="Proteomes" id="UP001596203">
    <property type="component" value="Unassembled WGS sequence"/>
</dbReference>
<proteinExistence type="predicted"/>
<dbReference type="Pfam" id="PF00656">
    <property type="entry name" value="Peptidase_C14"/>
    <property type="match status" value="1"/>
</dbReference>
<dbReference type="InterPro" id="IPR011600">
    <property type="entry name" value="Pept_C14_caspase"/>
</dbReference>
<reference evidence="4" key="1">
    <citation type="journal article" date="2019" name="Int. J. Syst. Evol. Microbiol.">
        <title>The Global Catalogue of Microorganisms (GCM) 10K type strain sequencing project: providing services to taxonomists for standard genome sequencing and annotation.</title>
        <authorList>
            <consortium name="The Broad Institute Genomics Platform"/>
            <consortium name="The Broad Institute Genome Sequencing Center for Infectious Disease"/>
            <person name="Wu L."/>
            <person name="Ma J."/>
        </authorList>
    </citation>
    <scope>NUCLEOTIDE SEQUENCE [LARGE SCALE GENOMIC DNA]</scope>
    <source>
        <strain evidence="4">ZS-35-S2</strain>
    </source>
</reference>
<evidence type="ECO:0000313" key="4">
    <source>
        <dbReference type="Proteomes" id="UP001596203"/>
    </source>
</evidence>
<protein>
    <submittedName>
        <fullName evidence="3">Caspase domain-containing protein</fullName>
    </submittedName>
</protein>
<dbReference type="Gene3D" id="3.40.50.1460">
    <property type="match status" value="1"/>
</dbReference>
<name>A0ABW1KL73_9ACTN</name>
<accession>A0ABW1KL73</accession>
<dbReference type="InterPro" id="IPR029030">
    <property type="entry name" value="Caspase-like_dom_sf"/>
</dbReference>
<dbReference type="RefSeq" id="WP_377429143.1">
    <property type="nucleotide sequence ID" value="NZ_JBHSPR010000039.1"/>
</dbReference>
<evidence type="ECO:0000256" key="1">
    <source>
        <dbReference type="SAM" id="MobiDB-lite"/>
    </source>
</evidence>
<feature type="domain" description="Peptidase C14 caspase" evidence="2">
    <location>
        <begin position="220"/>
        <end position="422"/>
    </location>
</feature>
<gene>
    <name evidence="3" type="ORF">ACFP2T_34145</name>
</gene>
<feature type="region of interest" description="Disordered" evidence="1">
    <location>
        <begin position="178"/>
        <end position="208"/>
    </location>
</feature>
<organism evidence="3 4">
    <name type="scientific">Plantactinospora solaniradicis</name>
    <dbReference type="NCBI Taxonomy" id="1723736"/>
    <lineage>
        <taxon>Bacteria</taxon>
        <taxon>Bacillati</taxon>
        <taxon>Actinomycetota</taxon>
        <taxon>Actinomycetes</taxon>
        <taxon>Micromonosporales</taxon>
        <taxon>Micromonosporaceae</taxon>
        <taxon>Plantactinospora</taxon>
    </lineage>
</organism>
<evidence type="ECO:0000259" key="2">
    <source>
        <dbReference type="Pfam" id="PF00656"/>
    </source>
</evidence>
<dbReference type="SUPFAM" id="SSF52129">
    <property type="entry name" value="Caspase-like"/>
    <property type="match status" value="1"/>
</dbReference>
<comment type="caution">
    <text evidence="3">The sequence shown here is derived from an EMBL/GenBank/DDBJ whole genome shotgun (WGS) entry which is preliminary data.</text>
</comment>